<reference evidence="2 3" key="1">
    <citation type="submission" date="2020-02" db="EMBL/GenBank/DDBJ databases">
        <authorList>
            <person name="Kim M.K."/>
        </authorList>
    </citation>
    <scope>NUCLEOTIDE SEQUENCE [LARGE SCALE GENOMIC DNA]</scope>
    <source>
        <strain evidence="2 3">17J57-3</strain>
    </source>
</reference>
<dbReference type="RefSeq" id="WP_163967512.1">
    <property type="nucleotide sequence ID" value="NZ_JAAIVB010000073.1"/>
</dbReference>
<name>A0A6B3SS28_9BURK</name>
<evidence type="ECO:0000313" key="3">
    <source>
        <dbReference type="Proteomes" id="UP000482155"/>
    </source>
</evidence>
<dbReference type="Proteomes" id="UP000482155">
    <property type="component" value="Unassembled WGS sequence"/>
</dbReference>
<keyword evidence="3" id="KW-1185">Reference proteome</keyword>
<accession>A0A6B3SS28</accession>
<dbReference type="SUPFAM" id="SSF51182">
    <property type="entry name" value="RmlC-like cupins"/>
    <property type="match status" value="1"/>
</dbReference>
<dbReference type="Pfam" id="PF12973">
    <property type="entry name" value="Cupin_7"/>
    <property type="match status" value="1"/>
</dbReference>
<dbReference type="EMBL" id="JAAIVB010000073">
    <property type="protein sequence ID" value="NEX63563.1"/>
    <property type="molecule type" value="Genomic_DNA"/>
</dbReference>
<dbReference type="InterPro" id="IPR025979">
    <property type="entry name" value="ChrR-like_cupin_dom"/>
</dbReference>
<dbReference type="InterPro" id="IPR011051">
    <property type="entry name" value="RmlC_Cupin_sf"/>
</dbReference>
<evidence type="ECO:0000313" key="2">
    <source>
        <dbReference type="EMBL" id="NEX63563.1"/>
    </source>
</evidence>
<dbReference type="AlphaFoldDB" id="A0A6B3SS28"/>
<dbReference type="Gene3D" id="2.60.120.10">
    <property type="entry name" value="Jelly Rolls"/>
    <property type="match status" value="1"/>
</dbReference>
<sequence length="106" mass="11566">MLVKRAVDREWIPTDYPGIERALFRNNESGGRSSVVRLAQGSHFPTHRHEGTEEVLVLSGMVSLGGVELAQGDYMFTTPGETHDVRALTDAVIFVSSQKATPVVGK</sequence>
<evidence type="ECO:0000259" key="1">
    <source>
        <dbReference type="Pfam" id="PF12973"/>
    </source>
</evidence>
<gene>
    <name evidence="2" type="ORF">G3574_20995</name>
</gene>
<feature type="domain" description="ChrR-like cupin" evidence="1">
    <location>
        <begin position="6"/>
        <end position="97"/>
    </location>
</feature>
<comment type="caution">
    <text evidence="2">The sequence shown here is derived from an EMBL/GenBank/DDBJ whole genome shotgun (WGS) entry which is preliminary data.</text>
</comment>
<protein>
    <submittedName>
        <fullName evidence="2">Cupin domain-containing protein</fullName>
    </submittedName>
</protein>
<dbReference type="InterPro" id="IPR014710">
    <property type="entry name" value="RmlC-like_jellyroll"/>
</dbReference>
<proteinExistence type="predicted"/>
<organism evidence="2 3">
    <name type="scientific">Noviherbaspirillum galbum</name>
    <dbReference type="NCBI Taxonomy" id="2709383"/>
    <lineage>
        <taxon>Bacteria</taxon>
        <taxon>Pseudomonadati</taxon>
        <taxon>Pseudomonadota</taxon>
        <taxon>Betaproteobacteria</taxon>
        <taxon>Burkholderiales</taxon>
        <taxon>Oxalobacteraceae</taxon>
        <taxon>Noviherbaspirillum</taxon>
    </lineage>
</organism>